<dbReference type="GO" id="GO:0000978">
    <property type="term" value="F:RNA polymerase II cis-regulatory region sequence-specific DNA binding"/>
    <property type="evidence" value="ECO:0007669"/>
    <property type="project" value="InterPro"/>
</dbReference>
<evidence type="ECO:0000313" key="11">
    <source>
        <dbReference type="Proteomes" id="UP000053029"/>
    </source>
</evidence>
<dbReference type="GeneID" id="25308127"/>
<dbReference type="AlphaFoldDB" id="A0A0D2GDH1"/>
<dbReference type="PANTHER" id="PTHR40626">
    <property type="entry name" value="MIP31509P"/>
    <property type="match status" value="1"/>
</dbReference>
<dbReference type="EMBL" id="KN846973">
    <property type="protein sequence ID" value="KIW78798.1"/>
    <property type="molecule type" value="Genomic_DNA"/>
</dbReference>
<organism evidence="10 11">
    <name type="scientific">Fonsecaea pedrosoi CBS 271.37</name>
    <dbReference type="NCBI Taxonomy" id="1442368"/>
    <lineage>
        <taxon>Eukaryota</taxon>
        <taxon>Fungi</taxon>
        <taxon>Dikarya</taxon>
        <taxon>Ascomycota</taxon>
        <taxon>Pezizomycotina</taxon>
        <taxon>Eurotiomycetes</taxon>
        <taxon>Chaetothyriomycetidae</taxon>
        <taxon>Chaetothyriales</taxon>
        <taxon>Herpotrichiellaceae</taxon>
        <taxon>Fonsecaea</taxon>
    </lineage>
</organism>
<protein>
    <recommendedName>
        <fullName evidence="9">C2H2-type domain-containing protein</fullName>
    </recommendedName>
</protein>
<feature type="domain" description="C2H2-type" evidence="9">
    <location>
        <begin position="37"/>
        <end position="64"/>
    </location>
</feature>
<dbReference type="Gene3D" id="3.30.160.60">
    <property type="entry name" value="Classic Zinc Finger"/>
    <property type="match status" value="1"/>
</dbReference>
<dbReference type="OrthoDB" id="1405595at2759"/>
<dbReference type="GO" id="GO:0000785">
    <property type="term" value="C:chromatin"/>
    <property type="evidence" value="ECO:0007669"/>
    <property type="project" value="TreeGrafter"/>
</dbReference>
<feature type="domain" description="C2H2-type" evidence="9">
    <location>
        <begin position="8"/>
        <end position="32"/>
    </location>
</feature>
<keyword evidence="4 7" id="KW-0863">Zinc-finger</keyword>
<dbReference type="STRING" id="1442368.A0A0D2GDH1"/>
<dbReference type="RefSeq" id="XP_013282606.1">
    <property type="nucleotide sequence ID" value="XM_013427152.1"/>
</dbReference>
<evidence type="ECO:0000256" key="2">
    <source>
        <dbReference type="ARBA" id="ARBA00022723"/>
    </source>
</evidence>
<feature type="compositionally biased region" description="Polar residues" evidence="8">
    <location>
        <begin position="128"/>
        <end position="151"/>
    </location>
</feature>
<keyword evidence="11" id="KW-1185">Reference proteome</keyword>
<dbReference type="PROSITE" id="PS00028">
    <property type="entry name" value="ZINC_FINGER_C2H2_1"/>
    <property type="match status" value="2"/>
</dbReference>
<dbReference type="SUPFAM" id="SSF57667">
    <property type="entry name" value="beta-beta-alpha zinc fingers"/>
    <property type="match status" value="1"/>
</dbReference>
<dbReference type="VEuPathDB" id="FungiDB:Z517_08637"/>
<name>A0A0D2GDH1_9EURO</name>
<dbReference type="PANTHER" id="PTHR40626:SF18">
    <property type="entry name" value="NICOTINATE CATABOLISM CLUSTER-SPECIFIC TRANSCRIPTION FACTOR"/>
    <property type="match status" value="1"/>
</dbReference>
<evidence type="ECO:0000256" key="4">
    <source>
        <dbReference type="ARBA" id="ARBA00022771"/>
    </source>
</evidence>
<dbReference type="InterPro" id="IPR036236">
    <property type="entry name" value="Znf_C2H2_sf"/>
</dbReference>
<evidence type="ECO:0000256" key="6">
    <source>
        <dbReference type="ARBA" id="ARBA00023242"/>
    </source>
</evidence>
<dbReference type="GO" id="GO:0008270">
    <property type="term" value="F:zinc ion binding"/>
    <property type="evidence" value="ECO:0007669"/>
    <property type="project" value="UniProtKB-KW"/>
</dbReference>
<dbReference type="InterPro" id="IPR013087">
    <property type="entry name" value="Znf_C2H2_type"/>
</dbReference>
<evidence type="ECO:0000256" key="7">
    <source>
        <dbReference type="PROSITE-ProRule" id="PRU00042"/>
    </source>
</evidence>
<dbReference type="InterPro" id="IPR051059">
    <property type="entry name" value="VerF-like"/>
</dbReference>
<feature type="region of interest" description="Disordered" evidence="8">
    <location>
        <begin position="351"/>
        <end position="383"/>
    </location>
</feature>
<dbReference type="GO" id="GO:0006351">
    <property type="term" value="P:DNA-templated transcription"/>
    <property type="evidence" value="ECO:0007669"/>
    <property type="project" value="InterPro"/>
</dbReference>
<keyword evidence="5" id="KW-0862">Zinc</keyword>
<dbReference type="HOGENOM" id="CLU_005733_1_0_1"/>
<evidence type="ECO:0000256" key="5">
    <source>
        <dbReference type="ARBA" id="ARBA00022833"/>
    </source>
</evidence>
<reference evidence="10 11" key="1">
    <citation type="submission" date="2015-01" db="EMBL/GenBank/DDBJ databases">
        <title>The Genome Sequence of Fonsecaea pedrosoi CBS 271.37.</title>
        <authorList>
            <consortium name="The Broad Institute Genomics Platform"/>
            <person name="Cuomo C."/>
            <person name="de Hoog S."/>
            <person name="Gorbushina A."/>
            <person name="Stielow B."/>
            <person name="Teixiera M."/>
            <person name="Abouelleil A."/>
            <person name="Chapman S.B."/>
            <person name="Priest M."/>
            <person name="Young S.K."/>
            <person name="Wortman J."/>
            <person name="Nusbaum C."/>
            <person name="Birren B."/>
        </authorList>
    </citation>
    <scope>NUCLEOTIDE SEQUENCE [LARGE SCALE GENOMIC DNA]</scope>
    <source>
        <strain evidence="10 11">CBS 271.37</strain>
    </source>
</reference>
<accession>A0A0D2GDH1</accession>
<dbReference type="GO" id="GO:0000981">
    <property type="term" value="F:DNA-binding transcription factor activity, RNA polymerase II-specific"/>
    <property type="evidence" value="ECO:0007669"/>
    <property type="project" value="InterPro"/>
</dbReference>
<dbReference type="GO" id="GO:0005634">
    <property type="term" value="C:nucleus"/>
    <property type="evidence" value="ECO:0007669"/>
    <property type="project" value="UniProtKB-SubCell"/>
</dbReference>
<dbReference type="PROSITE" id="PS50157">
    <property type="entry name" value="ZINC_FINGER_C2H2_2"/>
    <property type="match status" value="2"/>
</dbReference>
<feature type="compositionally biased region" description="Low complexity" evidence="8">
    <location>
        <begin position="373"/>
        <end position="383"/>
    </location>
</feature>
<evidence type="ECO:0000256" key="3">
    <source>
        <dbReference type="ARBA" id="ARBA00022737"/>
    </source>
</evidence>
<keyword evidence="6" id="KW-0539">Nucleus</keyword>
<dbReference type="CDD" id="cd12148">
    <property type="entry name" value="fungal_TF_MHR"/>
    <property type="match status" value="1"/>
</dbReference>
<dbReference type="SMART" id="SM00355">
    <property type="entry name" value="ZnF_C2H2"/>
    <property type="match status" value="2"/>
</dbReference>
<comment type="subcellular location">
    <subcellularLocation>
        <location evidence="1">Nucleus</location>
    </subcellularLocation>
</comment>
<proteinExistence type="predicted"/>
<dbReference type="Pfam" id="PF04082">
    <property type="entry name" value="Fungal_trans"/>
    <property type="match status" value="1"/>
</dbReference>
<feature type="compositionally biased region" description="Low complexity" evidence="8">
    <location>
        <begin position="863"/>
        <end position="876"/>
    </location>
</feature>
<evidence type="ECO:0000313" key="10">
    <source>
        <dbReference type="EMBL" id="KIW78798.1"/>
    </source>
</evidence>
<keyword evidence="3" id="KW-0677">Repeat</keyword>
<dbReference type="Pfam" id="PF00096">
    <property type="entry name" value="zf-C2H2"/>
    <property type="match status" value="1"/>
</dbReference>
<dbReference type="Proteomes" id="UP000053029">
    <property type="component" value="Unassembled WGS sequence"/>
</dbReference>
<evidence type="ECO:0000256" key="1">
    <source>
        <dbReference type="ARBA" id="ARBA00004123"/>
    </source>
</evidence>
<dbReference type="InterPro" id="IPR007219">
    <property type="entry name" value="XnlR_reg_dom"/>
</dbReference>
<sequence>MATKPKRFVCPNDACQKGFTRADHLRRHMLNHGDGEYTCPRCRLHFKRSDLLDRHVARHRQKDEEAGGEGLGIVESRKRLWRDANGNIVRDRPSHSYLRRQWMKMQSLDLAQQSAQIPIFMSCLNTPTSVDSETASPSRSKSGPDTVTSQGLEADGIPQNQGLIETALGFDMFEFMARSSWDFPTDDLEMQVDAPCDEASTQNTMGEAPCSRQMDRTGHSATATISYDGLFTPVASLDWLIDPNANIMSGLESSEFGQTTNPNPPPNMSQQPMNSSLNELFTMPPETESEPTSIQPLEQLCQPLLQNSTGATETLDEVPATPAVGTRTSRIPAPSELVSALDSIWETGSSTFALTRPGSSRGAREESEQMPQSERASSCSASSLDSLPSRLAHAPLLDDDSHQKLLSLLRHAKGRAAEVNVDTGKHHSLLSRASMQTYLELFFSCFNASYPLLHPATFEPSRTETLLLAAVVLLGATFSDNSIDAFSDRMYDALRAEVFHRVAFCVTPELWMIQTVFLLECFGKSRRQRTHDTAFLFHGLLVNLIRRSDCLTVQQPRAVDKPELLESNWHKAINVELQKRVAFLCLFWDTQNAALFSQPLSLSTFEIRTALPCSRSAWEAASAEEWWKHAREESLLPFQSVLTAYLDLESGLKIPDLDAFPLLLILNGLISIQCEMKHVDQMASGLMHHTGYLDKDKWREQLIAAYDAWKVDFDTYCLKMVSFDESHSRRAHFARFRTAANAVYHTAHITLNVDIVDLQIYAGARRSMGRRVTRSDYMRAQGNVREWAKARGSFSGVKAVWHAAHLLRDSVFNLEHFDVRHTFFYPFRLYISTLICWAFHSLTVADTTKAPQRQIASHRQDDTTPATAAAAGVKTTEGSTRWQAETEMKVLVSSMTSVMPERLSRLLGKYSTSGLTTVMAERLSRIRWIVIQEGIKLLRDLVPERVVDEYEGEGVADD</sequence>
<feature type="region of interest" description="Disordered" evidence="8">
    <location>
        <begin position="128"/>
        <end position="159"/>
    </location>
</feature>
<evidence type="ECO:0000259" key="9">
    <source>
        <dbReference type="PROSITE" id="PS50157"/>
    </source>
</evidence>
<feature type="region of interest" description="Disordered" evidence="8">
    <location>
        <begin position="253"/>
        <end position="294"/>
    </location>
</feature>
<evidence type="ECO:0000256" key="8">
    <source>
        <dbReference type="SAM" id="MobiDB-lite"/>
    </source>
</evidence>
<keyword evidence="2" id="KW-0479">Metal-binding</keyword>
<feature type="region of interest" description="Disordered" evidence="8">
    <location>
        <begin position="855"/>
        <end position="878"/>
    </location>
</feature>
<gene>
    <name evidence="10" type="ORF">Z517_08637</name>
</gene>
<feature type="region of interest" description="Disordered" evidence="8">
    <location>
        <begin position="311"/>
        <end position="331"/>
    </location>
</feature>